<sequence length="369" mass="41339">MNNLQIRASFYALCGIVSALIGWSISQILWQEIGTFLMLFVPKEFSIPPYIILLIIVTPCITSGMIIAETFISNPTRYKTNWRFLTRTFFRKVFIVGALIGLVLGILNWMLLQSNWPGGLVRIISWIIIGAFAGLAESISWSWRSIEGTGDRVKQRILQSTGFGAGSGLLAASFCEGANKALGQYQEPFGFFLFGGLLGLSLCFAAKPSYQVALRAGTGFEATKKRTRKSSATTQLQVDNNAPTQILRPTLNNQLLKYIPDNNDYEHIEEGVSIQLPGKTNKLIIIGSGDTADIYIPHLPEECASLQVNSDNVIIRCLAEESVKIQQRFLPKNQTTTLKHNQILTLYHENNEEKFYRFIFYNRLLDPQA</sequence>
<evidence type="ECO:0000313" key="2">
    <source>
        <dbReference type="EMBL" id="MBD2280447.1"/>
    </source>
</evidence>
<comment type="caution">
    <text evidence="2">The sequence shown here is derived from an EMBL/GenBank/DDBJ whole genome shotgun (WGS) entry which is preliminary data.</text>
</comment>
<organism evidence="2 3">
    <name type="scientific">Aphanizomenon flos-aquae FACHB-1040</name>
    <dbReference type="NCBI Taxonomy" id="2692887"/>
    <lineage>
        <taxon>Bacteria</taxon>
        <taxon>Bacillati</taxon>
        <taxon>Cyanobacteriota</taxon>
        <taxon>Cyanophyceae</taxon>
        <taxon>Nostocales</taxon>
        <taxon>Aphanizomenonaceae</taxon>
        <taxon>Aphanizomenon</taxon>
    </lineage>
</organism>
<reference evidence="2 3" key="1">
    <citation type="journal article" date="2020" name="ISME J.">
        <title>Comparative genomics reveals insights into cyanobacterial evolution and habitat adaptation.</title>
        <authorList>
            <person name="Chen M.Y."/>
            <person name="Teng W.K."/>
            <person name="Zhao L."/>
            <person name="Hu C.X."/>
            <person name="Zhou Y.K."/>
            <person name="Han B.P."/>
            <person name="Song L.R."/>
            <person name="Shu W.S."/>
        </authorList>
    </citation>
    <scope>NUCLEOTIDE SEQUENCE [LARGE SCALE GENOMIC DNA]</scope>
    <source>
        <strain evidence="2 3">FACHB-1040</strain>
    </source>
</reference>
<keyword evidence="1" id="KW-0472">Membrane</keyword>
<proteinExistence type="predicted"/>
<feature type="transmembrane region" description="Helical" evidence="1">
    <location>
        <begin position="123"/>
        <end position="143"/>
    </location>
</feature>
<keyword evidence="1" id="KW-1133">Transmembrane helix</keyword>
<gene>
    <name evidence="2" type="ORF">H6F99_19870</name>
</gene>
<evidence type="ECO:0000313" key="3">
    <source>
        <dbReference type="Proteomes" id="UP000606721"/>
    </source>
</evidence>
<dbReference type="EMBL" id="JACJQT010000062">
    <property type="protein sequence ID" value="MBD2280447.1"/>
    <property type="molecule type" value="Genomic_DNA"/>
</dbReference>
<dbReference type="Proteomes" id="UP000606721">
    <property type="component" value="Unassembled WGS sequence"/>
</dbReference>
<keyword evidence="3" id="KW-1185">Reference proteome</keyword>
<name>A0ABR8C3T0_APHFL</name>
<evidence type="ECO:0000256" key="1">
    <source>
        <dbReference type="SAM" id="Phobius"/>
    </source>
</evidence>
<keyword evidence="1" id="KW-0812">Transmembrane</keyword>
<dbReference type="RefSeq" id="WP_190384002.1">
    <property type="nucleotide sequence ID" value="NZ_JACJQT010000062.1"/>
</dbReference>
<protein>
    <submittedName>
        <fullName evidence="2">FUSC family protein</fullName>
    </submittedName>
</protein>
<feature type="transmembrane region" description="Helical" evidence="1">
    <location>
        <begin position="93"/>
        <end position="111"/>
    </location>
</feature>
<accession>A0ABR8C3T0</accession>
<feature type="transmembrane region" description="Helical" evidence="1">
    <location>
        <begin position="50"/>
        <end position="72"/>
    </location>
</feature>
<feature type="transmembrane region" description="Helical" evidence="1">
    <location>
        <begin position="9"/>
        <end position="30"/>
    </location>
</feature>
<feature type="transmembrane region" description="Helical" evidence="1">
    <location>
        <begin position="188"/>
        <end position="206"/>
    </location>
</feature>
<feature type="transmembrane region" description="Helical" evidence="1">
    <location>
        <begin position="163"/>
        <end position="182"/>
    </location>
</feature>